<reference evidence="2" key="1">
    <citation type="submission" date="2016-10" db="EMBL/GenBank/DDBJ databases">
        <authorList>
            <person name="Varghese N."/>
            <person name="Submissions S."/>
        </authorList>
    </citation>
    <scope>NUCLEOTIDE SEQUENCE [LARGE SCALE GENOMIC DNA]</scope>
    <source>
        <strain evidence="2">CGMCC 1.8946</strain>
    </source>
</reference>
<name>A0A1G4TSG2_9BACL</name>
<protein>
    <recommendedName>
        <fullName evidence="3">TrkA-N domain-containing protein</fullName>
    </recommendedName>
</protein>
<accession>A0A1G4TSG2</accession>
<gene>
    <name evidence="1" type="ORF">SAMN04487970_106518</name>
</gene>
<evidence type="ECO:0008006" key="3">
    <source>
        <dbReference type="Google" id="ProtNLM"/>
    </source>
</evidence>
<evidence type="ECO:0000313" key="2">
    <source>
        <dbReference type="Proteomes" id="UP000198601"/>
    </source>
</evidence>
<dbReference type="OrthoDB" id="2614999at2"/>
<dbReference type="Proteomes" id="UP000198601">
    <property type="component" value="Unassembled WGS sequence"/>
</dbReference>
<dbReference type="EMBL" id="FMTT01000065">
    <property type="protein sequence ID" value="SCW84346.1"/>
    <property type="molecule type" value="Genomic_DNA"/>
</dbReference>
<dbReference type="STRING" id="624147.SAMN04487970_106518"/>
<organism evidence="1 2">
    <name type="scientific">Paenibacillus tianmuensis</name>
    <dbReference type="NCBI Taxonomy" id="624147"/>
    <lineage>
        <taxon>Bacteria</taxon>
        <taxon>Bacillati</taxon>
        <taxon>Bacillota</taxon>
        <taxon>Bacilli</taxon>
        <taxon>Bacillales</taxon>
        <taxon>Paenibacillaceae</taxon>
        <taxon>Paenibacillus</taxon>
    </lineage>
</organism>
<evidence type="ECO:0000313" key="1">
    <source>
        <dbReference type="EMBL" id="SCW84346.1"/>
    </source>
</evidence>
<dbReference type="AlphaFoldDB" id="A0A1G4TSG2"/>
<keyword evidence="2" id="KW-1185">Reference proteome</keyword>
<proteinExistence type="predicted"/>
<dbReference type="RefSeq" id="WP_090676680.1">
    <property type="nucleotide sequence ID" value="NZ_FMTT01000065.1"/>
</dbReference>
<sequence>MEQEQQTILVSAPNKPGEAFIRQLQFGSIPFAVIVNNKAEQARLQELGAEQIVMVDTNEENTWLLPEWPVGKVFLFENSLTLCCRYIRICRSWTSEPLYVITQSNNPRLIYKGLGANYVIHTNSNEVSFLIHSAHEG</sequence>